<dbReference type="PROSITE" id="PS51318">
    <property type="entry name" value="TAT"/>
    <property type="match status" value="1"/>
</dbReference>
<evidence type="ECO:0000313" key="4">
    <source>
        <dbReference type="EMBL" id="SDG90521.1"/>
    </source>
</evidence>
<proteinExistence type="predicted"/>
<dbReference type="InterPro" id="IPR006311">
    <property type="entry name" value="TAT_signal"/>
</dbReference>
<dbReference type="Pfam" id="PF00497">
    <property type="entry name" value="SBP_bac_3"/>
    <property type="match status" value="1"/>
</dbReference>
<dbReference type="OrthoDB" id="8454826at2"/>
<dbReference type="SUPFAM" id="SSF53850">
    <property type="entry name" value="Periplasmic binding protein-like II"/>
    <property type="match status" value="1"/>
</dbReference>
<feature type="signal peptide" evidence="2">
    <location>
        <begin position="1"/>
        <end position="21"/>
    </location>
</feature>
<dbReference type="PANTHER" id="PTHR35936:SF17">
    <property type="entry name" value="ARGININE-BINDING EXTRACELLULAR PROTEIN ARTP"/>
    <property type="match status" value="1"/>
</dbReference>
<evidence type="ECO:0000256" key="1">
    <source>
        <dbReference type="ARBA" id="ARBA00022729"/>
    </source>
</evidence>
<dbReference type="EMBL" id="FNBE01000016">
    <property type="protein sequence ID" value="SDG90521.1"/>
    <property type="molecule type" value="Genomic_DNA"/>
</dbReference>
<dbReference type="InterPro" id="IPR001638">
    <property type="entry name" value="Solute-binding_3/MltF_N"/>
</dbReference>
<feature type="domain" description="Solute-binding protein family 3/N-terminal" evidence="3">
    <location>
        <begin position="39"/>
        <end position="254"/>
    </location>
</feature>
<reference evidence="4 5" key="1">
    <citation type="submission" date="2016-10" db="EMBL/GenBank/DDBJ databases">
        <authorList>
            <person name="de Groot N.N."/>
        </authorList>
    </citation>
    <scope>NUCLEOTIDE SEQUENCE [LARGE SCALE GENOMIC DNA]</scope>
    <source>
        <strain evidence="4 5">CGMCC 4.3143</strain>
    </source>
</reference>
<feature type="chain" id="PRO_5039032001" evidence="2">
    <location>
        <begin position="22"/>
        <end position="266"/>
    </location>
</feature>
<dbReference type="STRING" id="366584.SAMN05216377_116160"/>
<keyword evidence="1 2" id="KW-0732">Signal</keyword>
<dbReference type="RefSeq" id="WP_093088649.1">
    <property type="nucleotide sequence ID" value="NZ_FNBE01000016.1"/>
</dbReference>
<evidence type="ECO:0000259" key="3">
    <source>
        <dbReference type="SMART" id="SM00062"/>
    </source>
</evidence>
<dbReference type="Gene3D" id="3.40.190.10">
    <property type="entry name" value="Periplasmic binding protein-like II"/>
    <property type="match status" value="2"/>
</dbReference>
<gene>
    <name evidence="4" type="ORF">SAMN05216377_116160</name>
</gene>
<keyword evidence="5" id="KW-1185">Reference proteome</keyword>
<dbReference type="PANTHER" id="PTHR35936">
    <property type="entry name" value="MEMBRANE-BOUND LYTIC MUREIN TRANSGLYCOSYLASE F"/>
    <property type="match status" value="1"/>
</dbReference>
<dbReference type="PROSITE" id="PS51257">
    <property type="entry name" value="PROKAR_LIPOPROTEIN"/>
    <property type="match status" value="1"/>
</dbReference>
<sequence>MSTRRKLLGGTLAAVAALVVAACGGGSTDQDTAAPPADTLRVGWAELAGYAHRDPATNQVEGLYIDLWQDIATHTGRQLELVEDTWPTLVLGVNAGKYDASIAGVTNERSQQVDFTSPIMQSDFTFAVKGGTVWQGIENLDRPGVKIAVTSGSNTDEALTKIVENAEIVRLRDVGGALLSLSSGSVDAMAGVRDYLGKSIVNNPDLTVLPSRFDVSTQAIFVRKDDSLLRSTMEAEARRLLSDGVVADKLAARGLVGVEAGKPVNG</sequence>
<evidence type="ECO:0000313" key="5">
    <source>
        <dbReference type="Proteomes" id="UP000198967"/>
    </source>
</evidence>
<dbReference type="SMART" id="SM00062">
    <property type="entry name" value="PBPb"/>
    <property type="match status" value="1"/>
</dbReference>
<organism evidence="4 5">
    <name type="scientific">Pseudonocardia oroxyli</name>
    <dbReference type="NCBI Taxonomy" id="366584"/>
    <lineage>
        <taxon>Bacteria</taxon>
        <taxon>Bacillati</taxon>
        <taxon>Actinomycetota</taxon>
        <taxon>Actinomycetes</taxon>
        <taxon>Pseudonocardiales</taxon>
        <taxon>Pseudonocardiaceae</taxon>
        <taxon>Pseudonocardia</taxon>
    </lineage>
</organism>
<name>A0A1G7Y280_PSEOR</name>
<dbReference type="Proteomes" id="UP000198967">
    <property type="component" value="Unassembled WGS sequence"/>
</dbReference>
<dbReference type="CDD" id="cd13530">
    <property type="entry name" value="PBP2_peptides_like"/>
    <property type="match status" value="1"/>
</dbReference>
<accession>A0A1G7Y280</accession>
<protein>
    <submittedName>
        <fullName evidence="4">ABC-type amino acid transport substrate-binding protein</fullName>
    </submittedName>
</protein>
<dbReference type="AlphaFoldDB" id="A0A1G7Y280"/>
<evidence type="ECO:0000256" key="2">
    <source>
        <dbReference type="SAM" id="SignalP"/>
    </source>
</evidence>